<dbReference type="Proteomes" id="UP000886653">
    <property type="component" value="Unassembled WGS sequence"/>
</dbReference>
<dbReference type="PANTHER" id="PTHR28177:SF1">
    <property type="entry name" value="ALTERED INHERITANCE OF MITOCHONDRIA PROTEIN 19, MITOCHONDRIAL"/>
    <property type="match status" value="1"/>
</dbReference>
<comment type="caution">
    <text evidence="2">The sequence shown here is derived from an EMBL/GenBank/DDBJ whole genome shotgun (WGS) entry which is preliminary data.</text>
</comment>
<dbReference type="PANTHER" id="PTHR28177">
    <property type="entry name" value="ALTERED INHERITANCE OF MITOCHONDRIA PROTEIN 19, MITOCHONDRIAL"/>
    <property type="match status" value="1"/>
</dbReference>
<evidence type="ECO:0000256" key="1">
    <source>
        <dbReference type="SAM" id="MobiDB-lite"/>
    </source>
</evidence>
<proteinExistence type="predicted"/>
<dbReference type="Pfam" id="PF10315">
    <property type="entry name" value="Aim19"/>
    <property type="match status" value="1"/>
</dbReference>
<feature type="compositionally biased region" description="Polar residues" evidence="1">
    <location>
        <begin position="1"/>
        <end position="12"/>
    </location>
</feature>
<reference evidence="2" key="1">
    <citation type="submission" date="2013-11" db="EMBL/GenBank/DDBJ databases">
        <title>Genome sequence of the fusiform rust pathogen reveals effectors for host alternation and coevolution with pine.</title>
        <authorList>
            <consortium name="DOE Joint Genome Institute"/>
            <person name="Smith K."/>
            <person name="Pendleton A."/>
            <person name="Kubisiak T."/>
            <person name="Anderson C."/>
            <person name="Salamov A."/>
            <person name="Aerts A."/>
            <person name="Riley R."/>
            <person name="Clum A."/>
            <person name="Lindquist E."/>
            <person name="Ence D."/>
            <person name="Campbell M."/>
            <person name="Kronenberg Z."/>
            <person name="Feau N."/>
            <person name="Dhillon B."/>
            <person name="Hamelin R."/>
            <person name="Burleigh J."/>
            <person name="Smith J."/>
            <person name="Yandell M."/>
            <person name="Nelson C."/>
            <person name="Grigoriev I."/>
            <person name="Davis J."/>
        </authorList>
    </citation>
    <scope>NUCLEOTIDE SEQUENCE</scope>
    <source>
        <strain evidence="2">G11</strain>
    </source>
</reference>
<feature type="region of interest" description="Disordered" evidence="1">
    <location>
        <begin position="1"/>
        <end position="23"/>
    </location>
</feature>
<sequence length="177" mass="19225">MSSSRPTISQPDNEPALHSARAGSLLVNPTRGEKLYELCSNVTSSPWPAWSMSALLLGSLPAASRKSSLSAGLPPLWQLAPLAMAFGLAGYITSTGDTNNGSGTTSAWSFIYLFLHAKQSFKHTFIHNSQSKFLCFRLPWMLTTTAALNGGFHGYIYWFGVHPELKNSDGTKVTQRS</sequence>
<keyword evidence="3" id="KW-1185">Reference proteome</keyword>
<name>A0A9P6NTU1_9BASI</name>
<organism evidence="2 3">
    <name type="scientific">Cronartium quercuum f. sp. fusiforme G11</name>
    <dbReference type="NCBI Taxonomy" id="708437"/>
    <lineage>
        <taxon>Eukaryota</taxon>
        <taxon>Fungi</taxon>
        <taxon>Dikarya</taxon>
        <taxon>Basidiomycota</taxon>
        <taxon>Pucciniomycotina</taxon>
        <taxon>Pucciniomycetes</taxon>
        <taxon>Pucciniales</taxon>
        <taxon>Coleosporiaceae</taxon>
        <taxon>Cronartium</taxon>
    </lineage>
</organism>
<dbReference type="OrthoDB" id="5554402at2759"/>
<dbReference type="InterPro" id="IPR019419">
    <property type="entry name" value="AIM19"/>
</dbReference>
<accession>A0A9P6NTU1</accession>
<protein>
    <submittedName>
        <fullName evidence="2">Uncharacterized protein</fullName>
    </submittedName>
</protein>
<evidence type="ECO:0000313" key="2">
    <source>
        <dbReference type="EMBL" id="KAG0151844.1"/>
    </source>
</evidence>
<evidence type="ECO:0000313" key="3">
    <source>
        <dbReference type="Proteomes" id="UP000886653"/>
    </source>
</evidence>
<dbReference type="GO" id="GO:0005739">
    <property type="term" value="C:mitochondrion"/>
    <property type="evidence" value="ECO:0007669"/>
    <property type="project" value="TreeGrafter"/>
</dbReference>
<dbReference type="EMBL" id="MU167210">
    <property type="protein sequence ID" value="KAG0151844.1"/>
    <property type="molecule type" value="Genomic_DNA"/>
</dbReference>
<gene>
    <name evidence="2" type="ORF">CROQUDRAFT_35954</name>
</gene>
<dbReference type="AlphaFoldDB" id="A0A9P6NTU1"/>